<name>A0AAV5LIT7_9ROSI</name>
<reference evidence="2 3" key="1">
    <citation type="journal article" date="2021" name="Commun. Biol.">
        <title>The genome of Shorea leprosula (Dipterocarpaceae) highlights the ecological relevance of drought in aseasonal tropical rainforests.</title>
        <authorList>
            <person name="Ng K.K.S."/>
            <person name="Kobayashi M.J."/>
            <person name="Fawcett J.A."/>
            <person name="Hatakeyama M."/>
            <person name="Paape T."/>
            <person name="Ng C.H."/>
            <person name="Ang C.C."/>
            <person name="Tnah L.H."/>
            <person name="Lee C.T."/>
            <person name="Nishiyama T."/>
            <person name="Sese J."/>
            <person name="O'Brien M.J."/>
            <person name="Copetti D."/>
            <person name="Mohd Noor M.I."/>
            <person name="Ong R.C."/>
            <person name="Putra M."/>
            <person name="Sireger I.Z."/>
            <person name="Indrioko S."/>
            <person name="Kosugi Y."/>
            <person name="Izuno A."/>
            <person name="Isagi Y."/>
            <person name="Lee S.L."/>
            <person name="Shimizu K.K."/>
        </authorList>
    </citation>
    <scope>NUCLEOTIDE SEQUENCE [LARGE SCALE GENOMIC DNA]</scope>
    <source>
        <strain evidence="2">214</strain>
    </source>
</reference>
<comment type="caution">
    <text evidence="2">The sequence shown here is derived from an EMBL/GenBank/DDBJ whole genome shotgun (WGS) entry which is preliminary data.</text>
</comment>
<accession>A0AAV5LIT7</accession>
<dbReference type="Proteomes" id="UP001054252">
    <property type="component" value="Unassembled WGS sequence"/>
</dbReference>
<sequence>MDKQDNIQFFELGPNDFRPMLRNFFVGGAEEEHLSGLEEEHLSGLDDERTPTRGEQPAEIVTCNSPALSNTVVLTRPRGSGRSNHEPSSSKHNEELVRKNADLERDYMQRFNKTTLNIDNVPDTICLSALLHGLKPGRFLDDMLENPSKSWNEVNDRSTSFILSEDFQLFKRRADDKQNKEHKQPEGREEKKKQKIVE</sequence>
<feature type="region of interest" description="Disordered" evidence="1">
    <location>
        <begin position="76"/>
        <end position="96"/>
    </location>
</feature>
<feature type="region of interest" description="Disordered" evidence="1">
    <location>
        <begin position="172"/>
        <end position="198"/>
    </location>
</feature>
<evidence type="ECO:0000256" key="1">
    <source>
        <dbReference type="SAM" id="MobiDB-lite"/>
    </source>
</evidence>
<protein>
    <submittedName>
        <fullName evidence="2">Uncharacterized protein</fullName>
    </submittedName>
</protein>
<evidence type="ECO:0000313" key="3">
    <source>
        <dbReference type="Proteomes" id="UP001054252"/>
    </source>
</evidence>
<gene>
    <name evidence="2" type="ORF">SLEP1_g45327</name>
</gene>
<feature type="compositionally biased region" description="Basic and acidic residues" evidence="1">
    <location>
        <begin position="83"/>
        <end position="96"/>
    </location>
</feature>
<dbReference type="AlphaFoldDB" id="A0AAV5LIT7"/>
<dbReference type="EMBL" id="BPVZ01000121">
    <property type="protein sequence ID" value="GKV37279.1"/>
    <property type="molecule type" value="Genomic_DNA"/>
</dbReference>
<keyword evidence="3" id="KW-1185">Reference proteome</keyword>
<evidence type="ECO:0000313" key="2">
    <source>
        <dbReference type="EMBL" id="GKV37279.1"/>
    </source>
</evidence>
<organism evidence="2 3">
    <name type="scientific">Rubroshorea leprosula</name>
    <dbReference type="NCBI Taxonomy" id="152421"/>
    <lineage>
        <taxon>Eukaryota</taxon>
        <taxon>Viridiplantae</taxon>
        <taxon>Streptophyta</taxon>
        <taxon>Embryophyta</taxon>
        <taxon>Tracheophyta</taxon>
        <taxon>Spermatophyta</taxon>
        <taxon>Magnoliopsida</taxon>
        <taxon>eudicotyledons</taxon>
        <taxon>Gunneridae</taxon>
        <taxon>Pentapetalae</taxon>
        <taxon>rosids</taxon>
        <taxon>malvids</taxon>
        <taxon>Malvales</taxon>
        <taxon>Dipterocarpaceae</taxon>
        <taxon>Rubroshorea</taxon>
    </lineage>
</organism>
<proteinExistence type="predicted"/>